<feature type="compositionally biased region" description="Acidic residues" evidence="1">
    <location>
        <begin position="254"/>
        <end position="264"/>
    </location>
</feature>
<feature type="region of interest" description="Disordered" evidence="1">
    <location>
        <begin position="241"/>
        <end position="264"/>
    </location>
</feature>
<reference evidence="2" key="1">
    <citation type="submission" date="2023-07" db="EMBL/GenBank/DDBJ databases">
        <title>Genomic Encyclopedia of Type Strains, Phase IV (KMG-IV): sequencing the most valuable type-strain genomes for metagenomic binning, comparative biology and taxonomic classification.</title>
        <authorList>
            <person name="Goeker M."/>
        </authorList>
    </citation>
    <scope>NUCLEOTIDE SEQUENCE</scope>
    <source>
        <strain evidence="2">DSM 19569</strain>
    </source>
</reference>
<comment type="caution">
    <text evidence="2">The sequence shown here is derived from an EMBL/GenBank/DDBJ whole genome shotgun (WGS) entry which is preliminary data.</text>
</comment>
<organism evidence="2 3">
    <name type="scientific">Methylobacterium brachiatum</name>
    <dbReference type="NCBI Taxonomy" id="269660"/>
    <lineage>
        <taxon>Bacteria</taxon>
        <taxon>Pseudomonadati</taxon>
        <taxon>Pseudomonadota</taxon>
        <taxon>Alphaproteobacteria</taxon>
        <taxon>Hyphomicrobiales</taxon>
        <taxon>Methylobacteriaceae</taxon>
        <taxon>Methylobacterium</taxon>
    </lineage>
</organism>
<feature type="compositionally biased region" description="Low complexity" evidence="1">
    <location>
        <begin position="20"/>
        <end position="35"/>
    </location>
</feature>
<name>A0AAJ1TRU6_9HYPH</name>
<dbReference type="Gene3D" id="1.10.357.10">
    <property type="entry name" value="Tetracycline Repressor, domain 2"/>
    <property type="match status" value="1"/>
</dbReference>
<evidence type="ECO:0000313" key="3">
    <source>
        <dbReference type="Proteomes" id="UP001223420"/>
    </source>
</evidence>
<evidence type="ECO:0000313" key="2">
    <source>
        <dbReference type="EMBL" id="MDQ0543729.1"/>
    </source>
</evidence>
<feature type="region of interest" description="Disordered" evidence="1">
    <location>
        <begin position="1"/>
        <end position="42"/>
    </location>
</feature>
<accession>A0AAJ1TRU6</accession>
<evidence type="ECO:0000256" key="1">
    <source>
        <dbReference type="SAM" id="MobiDB-lite"/>
    </source>
</evidence>
<protein>
    <submittedName>
        <fullName evidence="2">AcrR family transcriptional regulator</fullName>
    </submittedName>
</protein>
<sequence length="264" mass="28935">MTETRAPSKRTRKGAGAVPDDTSQADTAQDAAAQAESPPKLPPREAAVEALMRLAAEQPWNDIEIGDIAREAGLTLAELRDLFPSKGAVLGGLTRIIDRKVLEGDISGLEEEPTRERLFDVLMSRLDAMTPYKPALRRIAYALRGEPLSMLALNSVMLNSHRYMLAAAGIDTEGPLGQLKLQGVVIAFARVTQVWLEDDDPALARTMAKLDKEIRNGERLMERAEDARRLTAPLRALGRSLLDRRPRTRRPTPDGDETDPAAAI</sequence>
<dbReference type="Proteomes" id="UP001223420">
    <property type="component" value="Unassembled WGS sequence"/>
</dbReference>
<dbReference type="AlphaFoldDB" id="A0AAJ1TRU6"/>
<dbReference type="SUPFAM" id="SSF46689">
    <property type="entry name" value="Homeodomain-like"/>
    <property type="match status" value="1"/>
</dbReference>
<dbReference type="InterPro" id="IPR009057">
    <property type="entry name" value="Homeodomain-like_sf"/>
</dbReference>
<gene>
    <name evidence="2" type="ORF">QO001_002658</name>
</gene>
<dbReference type="EMBL" id="JAUSWL010000004">
    <property type="protein sequence ID" value="MDQ0543729.1"/>
    <property type="molecule type" value="Genomic_DNA"/>
</dbReference>
<dbReference type="RefSeq" id="WP_230366292.1">
    <property type="nucleotide sequence ID" value="NZ_JAJALK010000005.1"/>
</dbReference>
<proteinExistence type="predicted"/>